<dbReference type="RefSeq" id="WP_155304839.1">
    <property type="nucleotide sequence ID" value="NZ_AP021875.1"/>
</dbReference>
<dbReference type="EMBL" id="AP021875">
    <property type="protein sequence ID" value="BBO75970.1"/>
    <property type="molecule type" value="Genomic_DNA"/>
</dbReference>
<organism evidence="1 2">
    <name type="scientific">Desulfosarcina widdelii</name>
    <dbReference type="NCBI Taxonomy" id="947919"/>
    <lineage>
        <taxon>Bacteria</taxon>
        <taxon>Pseudomonadati</taxon>
        <taxon>Thermodesulfobacteriota</taxon>
        <taxon>Desulfobacteria</taxon>
        <taxon>Desulfobacterales</taxon>
        <taxon>Desulfosarcinaceae</taxon>
        <taxon>Desulfosarcina</taxon>
    </lineage>
</organism>
<name>A0A5K7Z5H0_9BACT</name>
<proteinExistence type="predicted"/>
<sequence>MADGFTIRVEADLVHVVFAEPVSLVSIQLFFSQVPDEARNADISKILCDARDVTGQLDTLQRFQYGSRIAEKFQGLKAAFVLNESLIDPNRFGEKTAVSLGGNIRVFTTLAEGYRWLDVKRTKGAPIAG</sequence>
<gene>
    <name evidence="1" type="ORF">DSCW_33870</name>
</gene>
<evidence type="ECO:0000313" key="2">
    <source>
        <dbReference type="Proteomes" id="UP000427769"/>
    </source>
</evidence>
<keyword evidence="2" id="KW-1185">Reference proteome</keyword>
<dbReference type="AlphaFoldDB" id="A0A5K7Z5H0"/>
<dbReference type="Proteomes" id="UP000427769">
    <property type="component" value="Chromosome"/>
</dbReference>
<protein>
    <submittedName>
        <fullName evidence="1">Uncharacterized protein</fullName>
    </submittedName>
</protein>
<reference evidence="1 2" key="1">
    <citation type="submission" date="2019-11" db="EMBL/GenBank/DDBJ databases">
        <title>Comparative genomics of hydrocarbon-degrading Desulfosarcina strains.</title>
        <authorList>
            <person name="Watanabe M."/>
            <person name="Kojima H."/>
            <person name="Fukui M."/>
        </authorList>
    </citation>
    <scope>NUCLEOTIDE SEQUENCE [LARGE SCALE GENOMIC DNA]</scope>
    <source>
        <strain evidence="1 2">PP31</strain>
    </source>
</reference>
<accession>A0A5K7Z5H0</accession>
<evidence type="ECO:0000313" key="1">
    <source>
        <dbReference type="EMBL" id="BBO75970.1"/>
    </source>
</evidence>
<dbReference type="KEGG" id="dwd:DSCW_33870"/>